<evidence type="ECO:0000313" key="4">
    <source>
        <dbReference type="Proteomes" id="UP001055712"/>
    </source>
</evidence>
<feature type="compositionally biased region" description="Low complexity" evidence="1">
    <location>
        <begin position="21"/>
        <end position="39"/>
    </location>
</feature>
<gene>
    <name evidence="3" type="ORF">D9Q98_001746</name>
</gene>
<protein>
    <submittedName>
        <fullName evidence="3">Uncharacterized protein</fullName>
    </submittedName>
</protein>
<name>A0A9D4Z095_CHLVU</name>
<keyword evidence="2" id="KW-1133">Transmembrane helix</keyword>
<keyword evidence="2" id="KW-0472">Membrane</keyword>
<organism evidence="3 4">
    <name type="scientific">Chlorella vulgaris</name>
    <name type="common">Green alga</name>
    <dbReference type="NCBI Taxonomy" id="3077"/>
    <lineage>
        <taxon>Eukaryota</taxon>
        <taxon>Viridiplantae</taxon>
        <taxon>Chlorophyta</taxon>
        <taxon>core chlorophytes</taxon>
        <taxon>Trebouxiophyceae</taxon>
        <taxon>Chlorellales</taxon>
        <taxon>Chlorellaceae</taxon>
        <taxon>Chlorella clade</taxon>
        <taxon>Chlorella</taxon>
    </lineage>
</organism>
<dbReference type="Proteomes" id="UP001055712">
    <property type="component" value="Unassembled WGS sequence"/>
</dbReference>
<dbReference type="AlphaFoldDB" id="A0A9D4Z095"/>
<dbReference type="EMBL" id="SIDB01000002">
    <property type="protein sequence ID" value="KAI3435688.1"/>
    <property type="molecule type" value="Genomic_DNA"/>
</dbReference>
<proteinExistence type="predicted"/>
<keyword evidence="4" id="KW-1185">Reference proteome</keyword>
<feature type="transmembrane region" description="Helical" evidence="2">
    <location>
        <begin position="96"/>
        <end position="115"/>
    </location>
</feature>
<reference evidence="3" key="1">
    <citation type="journal article" date="2019" name="Plant J.">
        <title>Chlorella vulgaris genome assembly and annotation reveals the molecular basis for metabolic acclimation to high light conditions.</title>
        <authorList>
            <person name="Cecchin M."/>
            <person name="Marcolungo L."/>
            <person name="Rossato M."/>
            <person name="Girolomoni L."/>
            <person name="Cosentino E."/>
            <person name="Cuine S."/>
            <person name="Li-Beisson Y."/>
            <person name="Delledonne M."/>
            <person name="Ballottari M."/>
        </authorList>
    </citation>
    <scope>NUCLEOTIDE SEQUENCE</scope>
    <source>
        <strain evidence="3">211/11P</strain>
    </source>
</reference>
<evidence type="ECO:0000256" key="1">
    <source>
        <dbReference type="SAM" id="MobiDB-lite"/>
    </source>
</evidence>
<keyword evidence="2" id="KW-0812">Transmembrane</keyword>
<evidence type="ECO:0000313" key="3">
    <source>
        <dbReference type="EMBL" id="KAI3435688.1"/>
    </source>
</evidence>
<accession>A0A9D4Z095</accession>
<feature type="region of interest" description="Disordered" evidence="1">
    <location>
        <begin position="1"/>
        <end position="41"/>
    </location>
</feature>
<evidence type="ECO:0000256" key="2">
    <source>
        <dbReference type="SAM" id="Phobius"/>
    </source>
</evidence>
<comment type="caution">
    <text evidence="3">The sequence shown here is derived from an EMBL/GenBank/DDBJ whole genome shotgun (WGS) entry which is preliminary data.</text>
</comment>
<reference evidence="3" key="2">
    <citation type="submission" date="2020-11" db="EMBL/GenBank/DDBJ databases">
        <authorList>
            <person name="Cecchin M."/>
            <person name="Marcolungo L."/>
            <person name="Rossato M."/>
            <person name="Girolomoni L."/>
            <person name="Cosentino E."/>
            <person name="Cuine S."/>
            <person name="Li-Beisson Y."/>
            <person name="Delledonne M."/>
            <person name="Ballottari M."/>
        </authorList>
    </citation>
    <scope>NUCLEOTIDE SEQUENCE</scope>
    <source>
        <strain evidence="3">211/11P</strain>
        <tissue evidence="3">Whole cell</tissue>
    </source>
</reference>
<sequence length="144" mass="16187">MVETRRRKSQAATAGGGGGNDAAAPSSSGRSPRDASAADTAGQVVDYAEMYREAARRHREEEESIFFRRWKGRIQLFYHQQAMIWGWYMLEPWETVLWMSLLLLLTYLVLSACFLNPSSVCRQTLVAARNGLAARGAKLLAFKR</sequence>